<comment type="caution">
    <text evidence="3">The sequence shown here is derived from an EMBL/GenBank/DDBJ whole genome shotgun (WGS) entry which is preliminary data.</text>
</comment>
<dbReference type="Proteomes" id="UP001233999">
    <property type="component" value="Unassembled WGS sequence"/>
</dbReference>
<keyword evidence="4" id="KW-1185">Reference proteome</keyword>
<dbReference type="AlphaFoldDB" id="A0AAD8APA4"/>
<dbReference type="InterPro" id="IPR016187">
    <property type="entry name" value="CTDL_fold"/>
</dbReference>
<dbReference type="Gene3D" id="3.10.100.10">
    <property type="entry name" value="Mannose-Binding Protein A, subunit A"/>
    <property type="match status" value="1"/>
</dbReference>
<dbReference type="PROSITE" id="PS50041">
    <property type="entry name" value="C_TYPE_LECTIN_2"/>
    <property type="match status" value="1"/>
</dbReference>
<dbReference type="PANTHER" id="PTHR22803">
    <property type="entry name" value="MANNOSE, PHOSPHOLIPASE, LECTIN RECEPTOR RELATED"/>
    <property type="match status" value="1"/>
</dbReference>
<evidence type="ECO:0000313" key="4">
    <source>
        <dbReference type="Proteomes" id="UP001233999"/>
    </source>
</evidence>
<sequence>MMELRALLALLLIKCPFALCNSESLLPSVPSSDLMFSISSYKNQTGHWVSKVVLEHDDISGIAHGNSNKGSTRKRCNCQQSVQIIATIAGPPAVASPGYEYFSGIGYYKFHKTPNTWDAARKICEEEGGRLAVINSEEESKVIQKYLEKAPKLENVSNNDYAIIGFHDRFIEGEYLTVFGNSVGSTGFTRWSAAHQPDNAGRNENCGSVHRNGGLNDIPCTWKLAFFCEQEGW</sequence>
<keyword evidence="1" id="KW-0732">Signal</keyword>
<feature type="chain" id="PRO_5041928747" description="C-type lectin domain-containing protein" evidence="1">
    <location>
        <begin position="23"/>
        <end position="233"/>
    </location>
</feature>
<accession>A0AAD8APA4</accession>
<feature type="signal peptide" evidence="1">
    <location>
        <begin position="1"/>
        <end position="22"/>
    </location>
</feature>
<dbReference type="SUPFAM" id="SSF56436">
    <property type="entry name" value="C-type lectin-like"/>
    <property type="match status" value="1"/>
</dbReference>
<reference evidence="3" key="2">
    <citation type="submission" date="2023-05" db="EMBL/GenBank/DDBJ databases">
        <authorList>
            <person name="Fouks B."/>
        </authorList>
    </citation>
    <scope>NUCLEOTIDE SEQUENCE</scope>
    <source>
        <strain evidence="3">Stay&amp;Tobe</strain>
        <tissue evidence="3">Testes</tissue>
    </source>
</reference>
<dbReference type="Pfam" id="PF00059">
    <property type="entry name" value="Lectin_C"/>
    <property type="match status" value="1"/>
</dbReference>
<protein>
    <recommendedName>
        <fullName evidence="2">C-type lectin domain-containing protein</fullName>
    </recommendedName>
</protein>
<dbReference type="SMART" id="SM00034">
    <property type="entry name" value="CLECT"/>
    <property type="match status" value="1"/>
</dbReference>
<name>A0AAD8APA4_DIPPU</name>
<reference evidence="3" key="1">
    <citation type="journal article" date="2023" name="IScience">
        <title>Live-bearing cockroach genome reveals convergent evolutionary mechanisms linked to viviparity in insects and beyond.</title>
        <authorList>
            <person name="Fouks B."/>
            <person name="Harrison M.C."/>
            <person name="Mikhailova A.A."/>
            <person name="Marchal E."/>
            <person name="English S."/>
            <person name="Carruthers M."/>
            <person name="Jennings E.C."/>
            <person name="Chiamaka E.L."/>
            <person name="Frigard R.A."/>
            <person name="Pippel M."/>
            <person name="Attardo G.M."/>
            <person name="Benoit J.B."/>
            <person name="Bornberg-Bauer E."/>
            <person name="Tobe S.S."/>
        </authorList>
    </citation>
    <scope>NUCLEOTIDE SEQUENCE</scope>
    <source>
        <strain evidence="3">Stay&amp;Tobe</strain>
    </source>
</reference>
<evidence type="ECO:0000313" key="3">
    <source>
        <dbReference type="EMBL" id="KAJ9601328.1"/>
    </source>
</evidence>
<evidence type="ECO:0000256" key="1">
    <source>
        <dbReference type="SAM" id="SignalP"/>
    </source>
</evidence>
<dbReference type="EMBL" id="JASPKZ010000022">
    <property type="protein sequence ID" value="KAJ9601328.1"/>
    <property type="molecule type" value="Genomic_DNA"/>
</dbReference>
<organism evidence="3 4">
    <name type="scientific">Diploptera punctata</name>
    <name type="common">Pacific beetle cockroach</name>
    <dbReference type="NCBI Taxonomy" id="6984"/>
    <lineage>
        <taxon>Eukaryota</taxon>
        <taxon>Metazoa</taxon>
        <taxon>Ecdysozoa</taxon>
        <taxon>Arthropoda</taxon>
        <taxon>Hexapoda</taxon>
        <taxon>Insecta</taxon>
        <taxon>Pterygota</taxon>
        <taxon>Neoptera</taxon>
        <taxon>Polyneoptera</taxon>
        <taxon>Dictyoptera</taxon>
        <taxon>Blattodea</taxon>
        <taxon>Blaberoidea</taxon>
        <taxon>Blaberidae</taxon>
        <taxon>Diplopterinae</taxon>
        <taxon>Diploptera</taxon>
    </lineage>
</organism>
<evidence type="ECO:0000259" key="2">
    <source>
        <dbReference type="PROSITE" id="PS50041"/>
    </source>
</evidence>
<dbReference type="CDD" id="cd00037">
    <property type="entry name" value="CLECT"/>
    <property type="match status" value="1"/>
</dbReference>
<feature type="domain" description="C-type lectin" evidence="2">
    <location>
        <begin position="108"/>
        <end position="229"/>
    </location>
</feature>
<gene>
    <name evidence="3" type="ORF">L9F63_000509</name>
</gene>
<dbReference type="InterPro" id="IPR001304">
    <property type="entry name" value="C-type_lectin-like"/>
</dbReference>
<dbReference type="InterPro" id="IPR016186">
    <property type="entry name" value="C-type_lectin-like/link_sf"/>
</dbReference>
<dbReference type="InterPro" id="IPR050111">
    <property type="entry name" value="C-type_lectin/snaclec_domain"/>
</dbReference>
<proteinExistence type="predicted"/>